<sequence length="112" mass="12100">MHPLPPLLAAKPCAPFLLHKCCVSGRRCPRSSATAPSLSFHRQQRSLHASSDGCSSLLAGRSSVNILCVHCKLPVLYILYILAVLLVIPLTCLTCLLGVFGRKPHFAINCHA</sequence>
<dbReference type="EnsemblPlants" id="LPERR10G08200.1">
    <property type="protein sequence ID" value="LPERR10G08200.1"/>
    <property type="gene ID" value="LPERR10G08200"/>
</dbReference>
<evidence type="ECO:0000313" key="2">
    <source>
        <dbReference type="EnsemblPlants" id="LPERR10G08200.1"/>
    </source>
</evidence>
<keyword evidence="1" id="KW-0812">Transmembrane</keyword>
<dbReference type="AlphaFoldDB" id="A0A0D9XK30"/>
<reference evidence="2" key="3">
    <citation type="submission" date="2015-04" db="UniProtKB">
        <authorList>
            <consortium name="EnsemblPlants"/>
        </authorList>
    </citation>
    <scope>IDENTIFICATION</scope>
</reference>
<keyword evidence="1" id="KW-1133">Transmembrane helix</keyword>
<organism evidence="2 3">
    <name type="scientific">Leersia perrieri</name>
    <dbReference type="NCBI Taxonomy" id="77586"/>
    <lineage>
        <taxon>Eukaryota</taxon>
        <taxon>Viridiplantae</taxon>
        <taxon>Streptophyta</taxon>
        <taxon>Embryophyta</taxon>
        <taxon>Tracheophyta</taxon>
        <taxon>Spermatophyta</taxon>
        <taxon>Magnoliopsida</taxon>
        <taxon>Liliopsida</taxon>
        <taxon>Poales</taxon>
        <taxon>Poaceae</taxon>
        <taxon>BOP clade</taxon>
        <taxon>Oryzoideae</taxon>
        <taxon>Oryzeae</taxon>
        <taxon>Oryzinae</taxon>
        <taxon>Leersia</taxon>
    </lineage>
</organism>
<name>A0A0D9XK30_9ORYZ</name>
<evidence type="ECO:0000313" key="3">
    <source>
        <dbReference type="Proteomes" id="UP000032180"/>
    </source>
</evidence>
<keyword evidence="1" id="KW-0472">Membrane</keyword>
<accession>A0A0D9XK30</accession>
<dbReference type="HOGENOM" id="CLU_2149450_0_0_1"/>
<dbReference type="Gramene" id="LPERR10G08200.1">
    <property type="protein sequence ID" value="LPERR10G08200.1"/>
    <property type="gene ID" value="LPERR10G08200"/>
</dbReference>
<feature type="transmembrane region" description="Helical" evidence="1">
    <location>
        <begin position="77"/>
        <end position="100"/>
    </location>
</feature>
<evidence type="ECO:0000256" key="1">
    <source>
        <dbReference type="SAM" id="Phobius"/>
    </source>
</evidence>
<protein>
    <submittedName>
        <fullName evidence="2">Uncharacterized protein</fullName>
    </submittedName>
</protein>
<proteinExistence type="predicted"/>
<reference evidence="2 3" key="1">
    <citation type="submission" date="2012-08" db="EMBL/GenBank/DDBJ databases">
        <title>Oryza genome evolution.</title>
        <authorList>
            <person name="Wing R.A."/>
        </authorList>
    </citation>
    <scope>NUCLEOTIDE SEQUENCE</scope>
</reference>
<dbReference type="Proteomes" id="UP000032180">
    <property type="component" value="Chromosome 10"/>
</dbReference>
<keyword evidence="3" id="KW-1185">Reference proteome</keyword>
<reference evidence="3" key="2">
    <citation type="submission" date="2013-12" db="EMBL/GenBank/DDBJ databases">
        <authorList>
            <person name="Yu Y."/>
            <person name="Lee S."/>
            <person name="de Baynast K."/>
            <person name="Wissotski M."/>
            <person name="Liu L."/>
            <person name="Talag J."/>
            <person name="Goicoechea J."/>
            <person name="Angelova A."/>
            <person name="Jetty R."/>
            <person name="Kudrna D."/>
            <person name="Golser W."/>
            <person name="Rivera L."/>
            <person name="Zhang J."/>
            <person name="Wing R."/>
        </authorList>
    </citation>
    <scope>NUCLEOTIDE SEQUENCE</scope>
</reference>